<dbReference type="GO" id="GO:0000155">
    <property type="term" value="F:phosphorelay sensor kinase activity"/>
    <property type="evidence" value="ECO:0007669"/>
    <property type="project" value="InterPro"/>
</dbReference>
<comment type="catalytic activity">
    <reaction evidence="1">
        <text>ATP + protein L-histidine = ADP + protein N-phospho-L-histidine.</text>
        <dbReference type="EC" id="2.7.13.3"/>
    </reaction>
</comment>
<evidence type="ECO:0000313" key="11">
    <source>
        <dbReference type="Proteomes" id="UP000534783"/>
    </source>
</evidence>
<dbReference type="GO" id="GO:0005886">
    <property type="term" value="C:plasma membrane"/>
    <property type="evidence" value="ECO:0007669"/>
    <property type="project" value="TreeGrafter"/>
</dbReference>
<evidence type="ECO:0000256" key="2">
    <source>
        <dbReference type="ARBA" id="ARBA00012438"/>
    </source>
</evidence>
<dbReference type="AlphaFoldDB" id="A0A7X6DQ01"/>
<evidence type="ECO:0000256" key="5">
    <source>
        <dbReference type="ARBA" id="ARBA00022777"/>
    </source>
</evidence>
<dbReference type="Pfam" id="PF02518">
    <property type="entry name" value="HATPase_c"/>
    <property type="match status" value="1"/>
</dbReference>
<evidence type="ECO:0000256" key="1">
    <source>
        <dbReference type="ARBA" id="ARBA00000085"/>
    </source>
</evidence>
<keyword evidence="8" id="KW-1133">Transmembrane helix</keyword>
<feature type="transmembrane region" description="Helical" evidence="8">
    <location>
        <begin position="110"/>
        <end position="127"/>
    </location>
</feature>
<evidence type="ECO:0000256" key="4">
    <source>
        <dbReference type="ARBA" id="ARBA00022679"/>
    </source>
</evidence>
<dbReference type="SUPFAM" id="SSF47384">
    <property type="entry name" value="Homodimeric domain of signal transducing histidine kinase"/>
    <property type="match status" value="1"/>
</dbReference>
<comment type="caution">
    <text evidence="10">The sequence shown here is derived from an EMBL/GenBank/DDBJ whole genome shotgun (WGS) entry which is preliminary data.</text>
</comment>
<dbReference type="SUPFAM" id="SSF55874">
    <property type="entry name" value="ATPase domain of HSP90 chaperone/DNA topoisomerase II/histidine kinase"/>
    <property type="match status" value="1"/>
</dbReference>
<dbReference type="Proteomes" id="UP000534783">
    <property type="component" value="Unassembled WGS sequence"/>
</dbReference>
<feature type="transmembrane region" description="Helical" evidence="8">
    <location>
        <begin position="53"/>
        <end position="71"/>
    </location>
</feature>
<keyword evidence="3" id="KW-0597">Phosphoprotein</keyword>
<gene>
    <name evidence="10" type="ORF">MNODULE_10430</name>
</gene>
<dbReference type="Pfam" id="PF00512">
    <property type="entry name" value="HisKA"/>
    <property type="match status" value="1"/>
</dbReference>
<dbReference type="PANTHER" id="PTHR45453:SF1">
    <property type="entry name" value="PHOSPHATE REGULON SENSOR PROTEIN PHOR"/>
    <property type="match status" value="1"/>
</dbReference>
<keyword evidence="8" id="KW-0812">Transmembrane</keyword>
<dbReference type="InterPro" id="IPR036890">
    <property type="entry name" value="HATPase_C_sf"/>
</dbReference>
<dbReference type="InterPro" id="IPR050351">
    <property type="entry name" value="BphY/WalK/GraS-like"/>
</dbReference>
<reference evidence="10 11" key="1">
    <citation type="journal article" date="2020" name="Nature">
        <title>Bacterial chemolithoautotrophy via manganese oxidation.</title>
        <authorList>
            <person name="Yu H."/>
            <person name="Leadbetter J.R."/>
        </authorList>
    </citation>
    <scope>NUCLEOTIDE SEQUENCE [LARGE SCALE GENOMIC DNA]</scope>
    <source>
        <strain evidence="10 11">Mn-1</strain>
    </source>
</reference>
<dbReference type="GO" id="GO:0016036">
    <property type="term" value="P:cellular response to phosphate starvation"/>
    <property type="evidence" value="ECO:0007669"/>
    <property type="project" value="TreeGrafter"/>
</dbReference>
<dbReference type="InterPro" id="IPR036097">
    <property type="entry name" value="HisK_dim/P_sf"/>
</dbReference>
<feature type="transmembrane region" description="Helical" evidence="8">
    <location>
        <begin position="83"/>
        <end position="104"/>
    </location>
</feature>
<keyword evidence="7 8" id="KW-0472">Membrane</keyword>
<dbReference type="SMART" id="SM00388">
    <property type="entry name" value="HisKA"/>
    <property type="match status" value="1"/>
</dbReference>
<feature type="transmembrane region" description="Helical" evidence="8">
    <location>
        <begin position="134"/>
        <end position="153"/>
    </location>
</feature>
<dbReference type="InterPro" id="IPR003661">
    <property type="entry name" value="HisK_dim/P_dom"/>
</dbReference>
<accession>A0A7X6DQ01</accession>
<dbReference type="CDD" id="cd00075">
    <property type="entry name" value="HATPase"/>
    <property type="match status" value="1"/>
</dbReference>
<evidence type="ECO:0000256" key="6">
    <source>
        <dbReference type="ARBA" id="ARBA00023012"/>
    </source>
</evidence>
<dbReference type="CDD" id="cd00082">
    <property type="entry name" value="HisKA"/>
    <property type="match status" value="1"/>
</dbReference>
<evidence type="ECO:0000313" key="10">
    <source>
        <dbReference type="EMBL" id="NKE71152.1"/>
    </source>
</evidence>
<dbReference type="SMART" id="SM00387">
    <property type="entry name" value="HATPase_c"/>
    <property type="match status" value="1"/>
</dbReference>
<dbReference type="PRINTS" id="PR00344">
    <property type="entry name" value="BCTRLSENSOR"/>
</dbReference>
<dbReference type="FunFam" id="3.30.565.10:FF:000006">
    <property type="entry name" value="Sensor histidine kinase WalK"/>
    <property type="match status" value="1"/>
</dbReference>
<keyword evidence="6" id="KW-0902">Two-component regulatory system</keyword>
<keyword evidence="11" id="KW-1185">Reference proteome</keyword>
<dbReference type="RefSeq" id="WP_168059523.1">
    <property type="nucleotide sequence ID" value="NZ_VTOW01000002.1"/>
</dbReference>
<dbReference type="GO" id="GO:0004721">
    <property type="term" value="F:phosphoprotein phosphatase activity"/>
    <property type="evidence" value="ECO:0007669"/>
    <property type="project" value="TreeGrafter"/>
</dbReference>
<proteinExistence type="predicted"/>
<dbReference type="PROSITE" id="PS50109">
    <property type="entry name" value="HIS_KIN"/>
    <property type="match status" value="1"/>
</dbReference>
<feature type="domain" description="Histidine kinase" evidence="9">
    <location>
        <begin position="221"/>
        <end position="439"/>
    </location>
</feature>
<keyword evidence="5" id="KW-0418">Kinase</keyword>
<dbReference type="InterPro" id="IPR003594">
    <property type="entry name" value="HATPase_dom"/>
</dbReference>
<keyword evidence="4" id="KW-0808">Transferase</keyword>
<dbReference type="PANTHER" id="PTHR45453">
    <property type="entry name" value="PHOSPHATE REGULON SENSOR PROTEIN PHOR"/>
    <property type="match status" value="1"/>
</dbReference>
<dbReference type="FunFam" id="1.10.287.130:FF:000001">
    <property type="entry name" value="Two-component sensor histidine kinase"/>
    <property type="match status" value="1"/>
</dbReference>
<dbReference type="InterPro" id="IPR004358">
    <property type="entry name" value="Sig_transdc_His_kin-like_C"/>
</dbReference>
<evidence type="ECO:0000256" key="3">
    <source>
        <dbReference type="ARBA" id="ARBA00022553"/>
    </source>
</evidence>
<evidence type="ECO:0000259" key="9">
    <source>
        <dbReference type="PROSITE" id="PS50109"/>
    </source>
</evidence>
<dbReference type="Gene3D" id="1.10.287.130">
    <property type="match status" value="1"/>
</dbReference>
<dbReference type="EC" id="2.7.13.3" evidence="2"/>
<protein>
    <recommendedName>
        <fullName evidence="2">histidine kinase</fullName>
        <ecNumber evidence="2">2.7.13.3</ecNumber>
    </recommendedName>
</protein>
<evidence type="ECO:0000256" key="7">
    <source>
        <dbReference type="ARBA" id="ARBA00023136"/>
    </source>
</evidence>
<organism evidence="10 11">
    <name type="scientific">Candidatus Manganitrophus noduliformans</name>
    <dbReference type="NCBI Taxonomy" id="2606439"/>
    <lineage>
        <taxon>Bacteria</taxon>
        <taxon>Pseudomonadati</taxon>
        <taxon>Nitrospirota</taxon>
        <taxon>Nitrospiria</taxon>
        <taxon>Candidatus Troglogloeales</taxon>
        <taxon>Candidatus Manganitrophaceae</taxon>
        <taxon>Candidatus Manganitrophus</taxon>
    </lineage>
</organism>
<name>A0A7X6DQ01_9BACT</name>
<feature type="transmembrane region" description="Helical" evidence="8">
    <location>
        <begin position="27"/>
        <end position="47"/>
    </location>
</feature>
<dbReference type="Gene3D" id="3.30.565.10">
    <property type="entry name" value="Histidine kinase-like ATPase, C-terminal domain"/>
    <property type="match status" value="1"/>
</dbReference>
<dbReference type="InterPro" id="IPR005467">
    <property type="entry name" value="His_kinase_dom"/>
</dbReference>
<evidence type="ECO:0000256" key="8">
    <source>
        <dbReference type="SAM" id="Phobius"/>
    </source>
</evidence>
<dbReference type="EMBL" id="VTOW01000002">
    <property type="protein sequence ID" value="NKE71152.1"/>
    <property type="molecule type" value="Genomic_DNA"/>
</dbReference>
<sequence>MENSNDAELLSAFQDYAREINTFRLRIGCILGFTLVPLFSLLDYYAVPHHFKTFLLIRLVSSALTLLLFLFTFTSFGKSHITWVGALTAILIGGTIALMTRYLGGYESPYYAGLNLVMLAISMLFAWDVRITAAICLSMYTLYIVPIFLYDQIERAEILINNNAFLISTMVIGLTSAYFISRLRYQEFESRYKMEESRKALEVSNQKLRELSYLKGQFFADISHELRTPLAVIRGEAEVTLRGKEKPVAEYKRVLHYIILLADQLNKLVSDLLFLARSESGVLHMEKREISLQEIIREASREGEILAMRKGIMLTLKESAEDELFLQGDPQRLKQLFLIVIDNAINYSKMGGDVELSLEREEGRGKITIADHGVGIPKEAIPHVFERFYRVEKTKSMANGTGLGLPIAKWIAEAHEGKITIDSEMGAGTRVTVHLPLSEKVKV</sequence>
<feature type="transmembrane region" description="Helical" evidence="8">
    <location>
        <begin position="165"/>
        <end position="185"/>
    </location>
</feature>